<feature type="domain" description="Peptidase S54 rhomboid" evidence="9">
    <location>
        <begin position="58"/>
        <end position="202"/>
    </location>
</feature>
<dbReference type="RefSeq" id="WP_005552863.1">
    <property type="nucleotide sequence ID" value="NZ_AOIB01000003.1"/>
</dbReference>
<dbReference type="OrthoDB" id="169619at2157"/>
<comment type="similarity">
    <text evidence="2">Belongs to the peptidase S54 family.</text>
</comment>
<organism evidence="10 11">
    <name type="scientific">Natronococcus amylolyticus DSM 10524</name>
    <dbReference type="NCBI Taxonomy" id="1227497"/>
    <lineage>
        <taxon>Archaea</taxon>
        <taxon>Methanobacteriati</taxon>
        <taxon>Methanobacteriota</taxon>
        <taxon>Stenosarchaea group</taxon>
        <taxon>Halobacteria</taxon>
        <taxon>Halobacteriales</taxon>
        <taxon>Natrialbaceae</taxon>
        <taxon>Natronococcus</taxon>
    </lineage>
</organism>
<keyword evidence="4 8" id="KW-0812">Transmembrane</keyword>
<keyword evidence="3" id="KW-0645">Protease</keyword>
<keyword evidence="11" id="KW-1185">Reference proteome</keyword>
<name>L9XJE1_9EURY</name>
<evidence type="ECO:0000256" key="7">
    <source>
        <dbReference type="ARBA" id="ARBA00023136"/>
    </source>
</evidence>
<dbReference type="InterPro" id="IPR035952">
    <property type="entry name" value="Rhomboid-like_sf"/>
</dbReference>
<gene>
    <name evidence="10" type="ORF">C491_00270</name>
</gene>
<evidence type="ECO:0000313" key="10">
    <source>
        <dbReference type="EMBL" id="ELY61712.1"/>
    </source>
</evidence>
<feature type="transmembrane region" description="Helical" evidence="8">
    <location>
        <begin position="20"/>
        <end position="50"/>
    </location>
</feature>
<comment type="subcellular location">
    <subcellularLocation>
        <location evidence="1">Membrane</location>
        <topology evidence="1">Multi-pass membrane protein</topology>
    </subcellularLocation>
</comment>
<dbReference type="Gene3D" id="1.20.1540.10">
    <property type="entry name" value="Rhomboid-like"/>
    <property type="match status" value="1"/>
</dbReference>
<comment type="caution">
    <text evidence="10">The sequence shown here is derived from an EMBL/GenBank/DDBJ whole genome shotgun (WGS) entry which is preliminary data.</text>
</comment>
<evidence type="ECO:0000256" key="1">
    <source>
        <dbReference type="ARBA" id="ARBA00004141"/>
    </source>
</evidence>
<evidence type="ECO:0000256" key="6">
    <source>
        <dbReference type="ARBA" id="ARBA00022989"/>
    </source>
</evidence>
<dbReference type="InterPro" id="IPR022764">
    <property type="entry name" value="Peptidase_S54_rhomboid_dom"/>
</dbReference>
<evidence type="ECO:0000256" key="8">
    <source>
        <dbReference type="SAM" id="Phobius"/>
    </source>
</evidence>
<evidence type="ECO:0000256" key="5">
    <source>
        <dbReference type="ARBA" id="ARBA00022801"/>
    </source>
</evidence>
<dbReference type="PANTHER" id="PTHR43066">
    <property type="entry name" value="RHOMBOID-RELATED PROTEIN"/>
    <property type="match status" value="1"/>
</dbReference>
<accession>L9XJE1</accession>
<dbReference type="SUPFAM" id="SSF144091">
    <property type="entry name" value="Rhomboid-like"/>
    <property type="match status" value="1"/>
</dbReference>
<dbReference type="eggNOG" id="arCOG01768">
    <property type="taxonomic scope" value="Archaea"/>
</dbReference>
<reference evidence="10 11" key="1">
    <citation type="journal article" date="2014" name="PLoS Genet.">
        <title>Phylogenetically driven sequencing of extremely halophilic archaea reveals strategies for static and dynamic osmo-response.</title>
        <authorList>
            <person name="Becker E.A."/>
            <person name="Seitzer P.M."/>
            <person name="Tritt A."/>
            <person name="Larsen D."/>
            <person name="Krusor M."/>
            <person name="Yao A.I."/>
            <person name="Wu D."/>
            <person name="Madern D."/>
            <person name="Eisen J.A."/>
            <person name="Darling A.E."/>
            <person name="Facciotti M.T."/>
        </authorList>
    </citation>
    <scope>NUCLEOTIDE SEQUENCE [LARGE SCALE GENOMIC DNA]</scope>
    <source>
        <strain evidence="10 11">DSM 10524</strain>
    </source>
</reference>
<dbReference type="EMBL" id="AOIB01000003">
    <property type="protein sequence ID" value="ELY61712.1"/>
    <property type="molecule type" value="Genomic_DNA"/>
</dbReference>
<keyword evidence="6 8" id="KW-1133">Transmembrane helix</keyword>
<feature type="transmembrane region" description="Helical" evidence="8">
    <location>
        <begin position="185"/>
        <end position="205"/>
    </location>
</feature>
<evidence type="ECO:0000256" key="2">
    <source>
        <dbReference type="ARBA" id="ARBA00009045"/>
    </source>
</evidence>
<feature type="transmembrane region" description="Helical" evidence="8">
    <location>
        <begin position="160"/>
        <end position="179"/>
    </location>
</feature>
<keyword evidence="7 8" id="KW-0472">Membrane</keyword>
<dbReference type="AlphaFoldDB" id="L9XJE1"/>
<keyword evidence="5" id="KW-0378">Hydrolase</keyword>
<proteinExistence type="inferred from homology"/>
<sequence length="219" mass="22358">MVTRSRRSSDTDSRSGSPILEVLVIFVVVLVAQTITAAISAGLMAGLFVLGPPLTVNPWTIITSVYAHSGLGHLLSNSVGLVLFGWPIARATTRLRFHTFFLVTGALAGITQVVTSSFFASIGVGDPTAVLGASGAVFALAGYLIAGNRLSDAFASVVEIPRWAAVAVFVVLAAVITIATGAPGVALIAHFTGFLLGLLAGRAGVLDVGSRRARAGSTA</sequence>
<feature type="transmembrane region" description="Helical" evidence="8">
    <location>
        <begin position="128"/>
        <end position="148"/>
    </location>
</feature>
<dbReference type="Pfam" id="PF01694">
    <property type="entry name" value="Rhomboid"/>
    <property type="match status" value="1"/>
</dbReference>
<dbReference type="STRING" id="1227497.C491_00270"/>
<dbReference type="GO" id="GO:0016020">
    <property type="term" value="C:membrane"/>
    <property type="evidence" value="ECO:0007669"/>
    <property type="project" value="UniProtKB-SubCell"/>
</dbReference>
<dbReference type="Proteomes" id="UP000011688">
    <property type="component" value="Unassembled WGS sequence"/>
</dbReference>
<feature type="transmembrane region" description="Helical" evidence="8">
    <location>
        <begin position="100"/>
        <end position="122"/>
    </location>
</feature>
<evidence type="ECO:0000256" key="3">
    <source>
        <dbReference type="ARBA" id="ARBA00022670"/>
    </source>
</evidence>
<dbReference type="PANTHER" id="PTHR43066:SF1">
    <property type="entry name" value="RHOMBOID PROTEIN 2"/>
    <property type="match status" value="1"/>
</dbReference>
<evidence type="ECO:0000313" key="11">
    <source>
        <dbReference type="Proteomes" id="UP000011688"/>
    </source>
</evidence>
<protein>
    <submittedName>
        <fullName evidence="10">Rhomboid family protein</fullName>
    </submittedName>
</protein>
<evidence type="ECO:0000259" key="9">
    <source>
        <dbReference type="Pfam" id="PF01694"/>
    </source>
</evidence>
<evidence type="ECO:0000256" key="4">
    <source>
        <dbReference type="ARBA" id="ARBA00022692"/>
    </source>
</evidence>
<dbReference type="GO" id="GO:0006508">
    <property type="term" value="P:proteolysis"/>
    <property type="evidence" value="ECO:0007669"/>
    <property type="project" value="UniProtKB-KW"/>
</dbReference>
<dbReference type="GO" id="GO:0004252">
    <property type="term" value="F:serine-type endopeptidase activity"/>
    <property type="evidence" value="ECO:0007669"/>
    <property type="project" value="InterPro"/>
</dbReference>
<feature type="transmembrane region" description="Helical" evidence="8">
    <location>
        <begin position="70"/>
        <end position="88"/>
    </location>
</feature>